<dbReference type="OrthoDB" id="5696526at2"/>
<dbReference type="PANTHER" id="PTHR30469">
    <property type="entry name" value="MULTIDRUG RESISTANCE PROTEIN MDTA"/>
    <property type="match status" value="1"/>
</dbReference>
<dbReference type="InterPro" id="IPR006143">
    <property type="entry name" value="RND_pump_MFP"/>
</dbReference>
<dbReference type="EMBL" id="SACS01000027">
    <property type="protein sequence ID" value="RVU33092.1"/>
    <property type="molecule type" value="Genomic_DNA"/>
</dbReference>
<evidence type="ECO:0000313" key="5">
    <source>
        <dbReference type="Proteomes" id="UP000283077"/>
    </source>
</evidence>
<proteinExistence type="inferred from homology"/>
<dbReference type="GO" id="GO:1990281">
    <property type="term" value="C:efflux pump complex"/>
    <property type="evidence" value="ECO:0007669"/>
    <property type="project" value="TreeGrafter"/>
</dbReference>
<dbReference type="Gene3D" id="2.40.30.170">
    <property type="match status" value="1"/>
</dbReference>
<feature type="signal peptide" evidence="2">
    <location>
        <begin position="1"/>
        <end position="24"/>
    </location>
</feature>
<keyword evidence="5" id="KW-1185">Reference proteome</keyword>
<dbReference type="NCBIfam" id="TIGR01730">
    <property type="entry name" value="RND_mfp"/>
    <property type="match status" value="1"/>
</dbReference>
<evidence type="ECO:0000313" key="4">
    <source>
        <dbReference type="EMBL" id="RVU33092.1"/>
    </source>
</evidence>
<evidence type="ECO:0000256" key="1">
    <source>
        <dbReference type="ARBA" id="ARBA00009477"/>
    </source>
</evidence>
<organism evidence="4 5">
    <name type="scientific">Rheinheimera riviphila</name>
    <dbReference type="NCBI Taxonomy" id="1834037"/>
    <lineage>
        <taxon>Bacteria</taxon>
        <taxon>Pseudomonadati</taxon>
        <taxon>Pseudomonadota</taxon>
        <taxon>Gammaproteobacteria</taxon>
        <taxon>Chromatiales</taxon>
        <taxon>Chromatiaceae</taxon>
        <taxon>Rheinheimera</taxon>
    </lineage>
</organism>
<accession>A0A437QF00</accession>
<dbReference type="Proteomes" id="UP000283077">
    <property type="component" value="Unassembled WGS sequence"/>
</dbReference>
<dbReference type="AlphaFoldDB" id="A0A437QF00"/>
<comment type="similarity">
    <text evidence="1">Belongs to the membrane fusion protein (MFP) (TC 8.A.1) family.</text>
</comment>
<name>A0A437QF00_9GAMM</name>
<dbReference type="Gene3D" id="2.40.50.100">
    <property type="match status" value="1"/>
</dbReference>
<evidence type="ECO:0000259" key="3">
    <source>
        <dbReference type="Pfam" id="PF25973"/>
    </source>
</evidence>
<dbReference type="PANTHER" id="PTHR30469:SF15">
    <property type="entry name" value="HLYD FAMILY OF SECRETION PROTEINS"/>
    <property type="match status" value="1"/>
</dbReference>
<dbReference type="Gene3D" id="1.10.287.470">
    <property type="entry name" value="Helix hairpin bin"/>
    <property type="match status" value="1"/>
</dbReference>
<evidence type="ECO:0000256" key="2">
    <source>
        <dbReference type="SAM" id="SignalP"/>
    </source>
</evidence>
<comment type="caution">
    <text evidence="4">The sequence shown here is derived from an EMBL/GenBank/DDBJ whole genome shotgun (WGS) entry which is preliminary data.</text>
</comment>
<feature type="domain" description="CzcB-like barrel-sandwich hybrid" evidence="3">
    <location>
        <begin position="80"/>
        <end position="203"/>
    </location>
</feature>
<reference evidence="4 5" key="1">
    <citation type="submission" date="2019-01" db="EMBL/GenBank/DDBJ databases">
        <authorList>
            <person name="Chen W.-M."/>
        </authorList>
    </citation>
    <scope>NUCLEOTIDE SEQUENCE [LARGE SCALE GENOMIC DNA]</scope>
    <source>
        <strain evidence="4 5">KYPC3</strain>
    </source>
</reference>
<sequence>MKTFNLLMLAIAIGTLLQSPLLLAAEDAAEVKPEVPPKVVSVAPVRSVEVSPQMMVSGQVYSRFQSNLSAGVDGRLDWIAEPGSTVAAGDVLARLDAKPLQLRANELQAQLKRSQINVTRLGKELARLTTLVSKQLISQTQLEQMQADFDLASADVELARASLAQLQDQLSRTELKAPFAGVVSSRAHQVGEEVSRSETLLQLVNLTDLEVRVFAPLGYASFLTPGQSLPVYRQQGETSLKLTSVIPVSDVRSQTFEARLLIDAKVAREFQVGQLVSVALPTAAAAVSHVVHRDALVLGKNQHAVFLVQQDANNNSVVKRVAVVPGQGQGEWLQVDAPLRQGALLVVRGADTLKDGDKVRLLSDKEFTLAGSQ</sequence>
<protein>
    <submittedName>
        <fullName evidence="4">Efflux RND transporter periplasmic adaptor subunit</fullName>
    </submittedName>
</protein>
<dbReference type="RefSeq" id="WP_127700760.1">
    <property type="nucleotide sequence ID" value="NZ_SACS01000027.1"/>
</dbReference>
<dbReference type="SUPFAM" id="SSF111369">
    <property type="entry name" value="HlyD-like secretion proteins"/>
    <property type="match status" value="1"/>
</dbReference>
<keyword evidence="2" id="KW-0732">Signal</keyword>
<dbReference type="GO" id="GO:0015562">
    <property type="term" value="F:efflux transmembrane transporter activity"/>
    <property type="evidence" value="ECO:0007669"/>
    <property type="project" value="TreeGrafter"/>
</dbReference>
<dbReference type="Gene3D" id="2.40.420.20">
    <property type="match status" value="1"/>
</dbReference>
<dbReference type="InterPro" id="IPR058647">
    <property type="entry name" value="BSH_CzcB-like"/>
</dbReference>
<dbReference type="Pfam" id="PF25973">
    <property type="entry name" value="BSH_CzcB"/>
    <property type="match status" value="1"/>
</dbReference>
<gene>
    <name evidence="4" type="ORF">EOE67_18220</name>
</gene>
<feature type="chain" id="PRO_5019129609" evidence="2">
    <location>
        <begin position="25"/>
        <end position="373"/>
    </location>
</feature>